<proteinExistence type="predicted"/>
<keyword evidence="2" id="KW-1185">Reference proteome</keyword>
<protein>
    <submittedName>
        <fullName evidence="1">Uncharacterized protein</fullName>
    </submittedName>
</protein>
<gene>
    <name evidence="1" type="ORF">B4V02_06480</name>
</gene>
<dbReference type="AlphaFoldDB" id="A0A222WIV0"/>
<accession>A0A222WIV0</accession>
<dbReference type="RefSeq" id="WP_094154165.1">
    <property type="nucleotide sequence ID" value="NZ_CP020028.1"/>
</dbReference>
<dbReference type="Proteomes" id="UP000214666">
    <property type="component" value="Chromosome"/>
</dbReference>
<dbReference type="OrthoDB" id="9135240at2"/>
<sequence>MVAPFNFKLTLDFHGDWIKFIKFELGQLPILQEKDYINIPQNKLDYYYFNWLKRAIRPKPRNVHISKELDCHTRLQEGLDLIIEKIEKGEELIPHLSRKIKDINYSDQLLNDWGIHHLHLGTLIEEDGFVQRNSRVSHLYKFLLYARFNEENAYLIVVMDHKSFSNQRLVQIIHYNWPETIKQFKVDEAFTLDDPISNEFVKELRKIGGTYFIEAEKGAVYTPIGGGYSIGGTSLSALTAGDYYHHKVTNLEKQVKENMFFYLGAIREKIGRNPKQVHFKLYIEKDNFYIYEIYSEILFK</sequence>
<reference evidence="1 2" key="1">
    <citation type="submission" date="2017-03" db="EMBL/GenBank/DDBJ databases">
        <title>Complete genome sequence of Paenibacillus Kribbensis producing bioflocculants.</title>
        <authorList>
            <person name="Lee H.-G."/>
            <person name="Oh H.-M."/>
        </authorList>
    </citation>
    <scope>NUCLEOTIDE SEQUENCE [LARGE SCALE GENOMIC DNA]</scope>
    <source>
        <strain evidence="1 2">AM49</strain>
    </source>
</reference>
<evidence type="ECO:0000313" key="2">
    <source>
        <dbReference type="Proteomes" id="UP000214666"/>
    </source>
</evidence>
<dbReference type="KEGG" id="pkb:B4V02_06480"/>
<name>A0A222WIV0_9BACL</name>
<evidence type="ECO:0000313" key="1">
    <source>
        <dbReference type="EMBL" id="ASR46347.1"/>
    </source>
</evidence>
<organism evidence="1 2">
    <name type="scientific">Paenibacillus kribbensis</name>
    <dbReference type="NCBI Taxonomy" id="172713"/>
    <lineage>
        <taxon>Bacteria</taxon>
        <taxon>Bacillati</taxon>
        <taxon>Bacillota</taxon>
        <taxon>Bacilli</taxon>
        <taxon>Bacillales</taxon>
        <taxon>Paenibacillaceae</taxon>
        <taxon>Paenibacillus</taxon>
    </lineage>
</organism>
<dbReference type="EMBL" id="CP020028">
    <property type="protein sequence ID" value="ASR46347.1"/>
    <property type="molecule type" value="Genomic_DNA"/>
</dbReference>